<name>A0ABR8UU23_9MICC</name>
<dbReference type="Proteomes" id="UP000609874">
    <property type="component" value="Unassembled WGS sequence"/>
</dbReference>
<feature type="transmembrane region" description="Helical" evidence="1">
    <location>
        <begin position="6"/>
        <end position="26"/>
    </location>
</feature>
<reference evidence="2 3" key="1">
    <citation type="submission" date="2020-08" db="EMBL/GenBank/DDBJ databases">
        <title>A Genomic Blueprint of the Chicken Gut Microbiome.</title>
        <authorList>
            <person name="Gilroy R."/>
            <person name="Ravi A."/>
            <person name="Getino M."/>
            <person name="Pursley I."/>
            <person name="Horton D.L."/>
            <person name="Alikhan N.-F."/>
            <person name="Baker D."/>
            <person name="Gharbi K."/>
            <person name="Hall N."/>
            <person name="Watson M."/>
            <person name="Adriaenssens E.M."/>
            <person name="Foster-Nyarko E."/>
            <person name="Jarju S."/>
            <person name="Secka A."/>
            <person name="Antonio M."/>
            <person name="Oren A."/>
            <person name="Chaudhuri R."/>
            <person name="La Ragione R.M."/>
            <person name="Hildebrand F."/>
            <person name="Pallen M.J."/>
        </authorList>
    </citation>
    <scope>NUCLEOTIDE SEQUENCE [LARGE SCALE GENOMIC DNA]</scope>
    <source>
        <strain evidence="2 3">Sa2CUA1</strain>
    </source>
</reference>
<comment type="caution">
    <text evidence="2">The sequence shown here is derived from an EMBL/GenBank/DDBJ whole genome shotgun (WGS) entry which is preliminary data.</text>
</comment>
<keyword evidence="1" id="KW-0472">Membrane</keyword>
<evidence type="ECO:0008006" key="4">
    <source>
        <dbReference type="Google" id="ProtNLM"/>
    </source>
</evidence>
<evidence type="ECO:0000256" key="1">
    <source>
        <dbReference type="SAM" id="Phobius"/>
    </source>
</evidence>
<dbReference type="RefSeq" id="WP_191808332.1">
    <property type="nucleotide sequence ID" value="NZ_JACSQD010000005.1"/>
</dbReference>
<proteinExistence type="predicted"/>
<gene>
    <name evidence="2" type="ORF">H9639_12155</name>
</gene>
<evidence type="ECO:0000313" key="3">
    <source>
        <dbReference type="Proteomes" id="UP000609874"/>
    </source>
</evidence>
<protein>
    <recommendedName>
        <fullName evidence="4">Integral membrane protein</fullName>
    </recommendedName>
</protein>
<feature type="transmembrane region" description="Helical" evidence="1">
    <location>
        <begin position="47"/>
        <end position="72"/>
    </location>
</feature>
<dbReference type="NCBIfam" id="NF046117">
    <property type="entry name" value="SCO4848_fam"/>
    <property type="match status" value="1"/>
</dbReference>
<dbReference type="Pfam" id="PF26606">
    <property type="entry name" value="SCO4848"/>
    <property type="match status" value="1"/>
</dbReference>
<keyword evidence="1" id="KW-1133">Transmembrane helix</keyword>
<organism evidence="2 3">
    <name type="scientific">Arthrobacter gallicola</name>
    <dbReference type="NCBI Taxonomy" id="2762225"/>
    <lineage>
        <taxon>Bacteria</taxon>
        <taxon>Bacillati</taxon>
        <taxon>Actinomycetota</taxon>
        <taxon>Actinomycetes</taxon>
        <taxon>Micrococcales</taxon>
        <taxon>Micrococcaceae</taxon>
        <taxon>Arthrobacter</taxon>
    </lineage>
</organism>
<dbReference type="EMBL" id="JACSQD010000005">
    <property type="protein sequence ID" value="MBD7996052.1"/>
    <property type="molecule type" value="Genomic_DNA"/>
</dbReference>
<evidence type="ECO:0000313" key="2">
    <source>
        <dbReference type="EMBL" id="MBD7996052.1"/>
    </source>
</evidence>
<keyword evidence="1" id="KW-0812">Transmembrane</keyword>
<keyword evidence="3" id="KW-1185">Reference proteome</keyword>
<accession>A0ABR8UU23</accession>
<dbReference type="InterPro" id="IPR058061">
    <property type="entry name" value="SCO4848-like"/>
</dbReference>
<sequence>MVLSAPLAFVLIVAGLWSIIVWPPFLKRVLKDPAARDANGAPTRYMTVNLMMISTAIIFGLATAVIGVRALAA</sequence>